<dbReference type="RefSeq" id="WP_140740690.1">
    <property type="nucleotide sequence ID" value="NZ_RCZM01000003.1"/>
</dbReference>
<dbReference type="EMBL" id="RCZM01000003">
    <property type="protein sequence ID" value="TPG17361.1"/>
    <property type="molecule type" value="Genomic_DNA"/>
</dbReference>
<organism evidence="2 3">
    <name type="scientific">Pedococcus bigeumensis</name>
    <dbReference type="NCBI Taxonomy" id="433644"/>
    <lineage>
        <taxon>Bacteria</taxon>
        <taxon>Bacillati</taxon>
        <taxon>Actinomycetota</taxon>
        <taxon>Actinomycetes</taxon>
        <taxon>Micrococcales</taxon>
        <taxon>Intrasporangiaceae</taxon>
        <taxon>Pedococcus</taxon>
    </lineage>
</organism>
<comment type="caution">
    <text evidence="2">The sequence shown here is derived from an EMBL/GenBank/DDBJ whole genome shotgun (WGS) entry which is preliminary data.</text>
</comment>
<dbReference type="SUPFAM" id="SSF109854">
    <property type="entry name" value="DinB/YfiT-like putative metalloenzymes"/>
    <property type="match status" value="1"/>
</dbReference>
<accession>A0A502D016</accession>
<dbReference type="Proteomes" id="UP000317722">
    <property type="component" value="Unassembled WGS sequence"/>
</dbReference>
<keyword evidence="2" id="KW-0413">Isomerase</keyword>
<dbReference type="GO" id="GO:0016853">
    <property type="term" value="F:isomerase activity"/>
    <property type="evidence" value="ECO:0007669"/>
    <property type="project" value="UniProtKB-KW"/>
</dbReference>
<evidence type="ECO:0000259" key="1">
    <source>
        <dbReference type="Pfam" id="PF11716"/>
    </source>
</evidence>
<dbReference type="GO" id="GO:0046872">
    <property type="term" value="F:metal ion binding"/>
    <property type="evidence" value="ECO:0007669"/>
    <property type="project" value="InterPro"/>
</dbReference>
<reference evidence="2 3" key="1">
    <citation type="journal article" date="2019" name="Environ. Microbiol.">
        <title>Species interactions and distinct microbial communities in high Arctic permafrost affected cryosols are associated with the CH4 and CO2 gas fluxes.</title>
        <authorList>
            <person name="Altshuler I."/>
            <person name="Hamel J."/>
            <person name="Turney S."/>
            <person name="Magnuson E."/>
            <person name="Levesque R."/>
            <person name="Greer C."/>
            <person name="Whyte L.G."/>
        </authorList>
    </citation>
    <scope>NUCLEOTIDE SEQUENCE [LARGE SCALE GENOMIC DNA]</scope>
    <source>
        <strain evidence="2 3">S9.3A</strain>
    </source>
</reference>
<evidence type="ECO:0000313" key="2">
    <source>
        <dbReference type="EMBL" id="TPG17361.1"/>
    </source>
</evidence>
<keyword evidence="2" id="KW-0670">Pyruvate</keyword>
<dbReference type="AlphaFoldDB" id="A0A502D016"/>
<name>A0A502D016_9MICO</name>
<dbReference type="InterPro" id="IPR024344">
    <property type="entry name" value="MDMPI_metal-binding"/>
</dbReference>
<dbReference type="InterPro" id="IPR034660">
    <property type="entry name" value="DinB/YfiT-like"/>
</dbReference>
<feature type="domain" description="Mycothiol-dependent maleylpyruvate isomerase metal-binding" evidence="1">
    <location>
        <begin position="13"/>
        <end position="96"/>
    </location>
</feature>
<gene>
    <name evidence="2" type="ORF">EAH86_11545</name>
</gene>
<dbReference type="Gene3D" id="1.20.120.450">
    <property type="entry name" value="dinb family like domain"/>
    <property type="match status" value="1"/>
</dbReference>
<protein>
    <submittedName>
        <fullName evidence="2">Maleylpyruvate isomerase family mycothiol-dependent enzyme</fullName>
    </submittedName>
</protein>
<dbReference type="InterPro" id="IPR017517">
    <property type="entry name" value="Maleyloyr_isom"/>
</dbReference>
<dbReference type="Pfam" id="PF11716">
    <property type="entry name" value="MDMPI_N"/>
    <property type="match status" value="1"/>
</dbReference>
<keyword evidence="3" id="KW-1185">Reference proteome</keyword>
<sequence length="197" mass="21164">MRPAPTEVADQVAAELSELADLLAVLPTAAWDAPSLCPGWRVREVVAHLTLPMHASAPVVVLGLIRARLRWDVLADRRARLDARQTPEQLLAALRAPRMQAWTPPGGGATGALIHAVIHGLDITEALDLDRRPPMARTRIVLDGLTAPRSLSHFGVALQGLQLRAEDLDWSYGIGRVVNAPAVDLALILSGRHPASP</sequence>
<dbReference type="NCBIfam" id="TIGR03083">
    <property type="entry name" value="maleylpyruvate isomerase family mycothiol-dependent enzyme"/>
    <property type="match status" value="1"/>
</dbReference>
<proteinExistence type="predicted"/>
<dbReference type="OrthoDB" id="5178565at2"/>
<evidence type="ECO:0000313" key="3">
    <source>
        <dbReference type="Proteomes" id="UP000317722"/>
    </source>
</evidence>